<feature type="region of interest" description="Disordered" evidence="3">
    <location>
        <begin position="1491"/>
        <end position="1521"/>
    </location>
</feature>
<feature type="compositionally biased region" description="Low complexity" evidence="3">
    <location>
        <begin position="1627"/>
        <end position="1659"/>
    </location>
</feature>
<reference evidence="6" key="1">
    <citation type="submission" date="2021-11" db="EMBL/GenBank/DDBJ databases">
        <authorList>
            <person name="Schell T."/>
        </authorList>
    </citation>
    <scope>NUCLEOTIDE SEQUENCE</scope>
    <source>
        <strain evidence="6">M5</strain>
    </source>
</reference>
<feature type="compositionally biased region" description="Low complexity" evidence="3">
    <location>
        <begin position="2894"/>
        <end position="2915"/>
    </location>
</feature>
<feature type="compositionally biased region" description="Low complexity" evidence="3">
    <location>
        <begin position="236"/>
        <end position="267"/>
    </location>
</feature>
<feature type="domain" description="CUB" evidence="5">
    <location>
        <begin position="1912"/>
        <end position="2042"/>
    </location>
</feature>
<sequence>MILHVSILSSRDGAQHSRKEEEGCPRYISLKFGFTFISHIFFFPNVYSRESSSSRVLSLLVHGITSFHATSRHDCIVEHLFPIFLEKLRERLSKKEKMKKNERLYALFVQSLSSLISISTTETIQPFTSIVILIRTALEECVDYFLPVRCFYFASLSRRQVGIVERISNPIKSYFQGLKNKKGSDAESFALEDASIFNVDDLQIPESYIKPITVNKKPSIIESYFNSDDDNKRPSVRPARPSSSTRPRPSSTRPRPSSTRPRPSSTRPRPPPASTSIKKSSKPTTKRPKIKTEAGVIAPDSGDLPVTGAHAVVSTHMGEISVFTSQGRLWLNGPKIPSPVPLGSALDSDSIAAGNRDAYHIWVNTTSWTKLVSLDEISKGRRPILIDNDPKNRKKAILERKPLDRTTTTESPIPPREKGTYQYDTCGLNIVLPLTADRTMLMEQAVRPNYKSKGFPDERDYPLVCTWNVKVNKACRRARITMKLDERSRLPDEDECAKGYLRISPFMNETKICGRIDSIPAFHWYVEDQKPNDVTITMKNIGMYDGYSEGMSFTLQGECLPIERGTFDVKKENSDAYTHWMDRLLTEASVNGHGATISIPGTPDAIVDPLFWPALHPEGTNQLSDLIVDQNTIEMRQPFLVLLFSLCVVVSLTSSAEIRKQSFKDRIQRLPNPLSSFWRGLKAGSSKIEKATNRIIKNVGYYKILAESFAHQASPSPKAAETIKMTTPNETLAVSVVQSKEDDNNNIPSDTRQLSSITSASHSSQTNNGAGSTYYSSNSHWQNVDGEVVESSYVSSLDNVANAVYQNKKTNTFKGTVLVPISTNPDFNKKFTVKSPSFPHERTSPIVSIWNIKVSKNCRRGLITMKIDDLSRLSDEEDCSEGYYRVSPFMKQAKICGRIDTVPPFKWYVDDKEPEDVTITLRHNGLNDGYSEGLGFTLQGECLPSNSDMTKSKALKSYSTWMQKLYKDYATNGYPTVVIPGLDLASVTLAESPEPESNPAASEESDSLFVLNPSLSGSEPPIQPISPDQIWTPSSFLTPVVPVVAASKPQTTRPTTTSSPPVQQSTVPYDYEWEQTQPDQTAQQQVPQRPNIPISVDEDLDDAISKKGDGFITSLSSVRPASEEFESLIVRRQTVDLNLRVEMRQSFLLLFCLVVPFTSAGVFKIHSRITNPISSLFGNAKNNVNNKTQNHHLGNVVDYVGYFSTTDDYKPYYNPEVVHSFSNTLSPPGYVGSSSIPIAPPKRGTYQYDTCGSNIIVPLTYNRKVLIDQTVKPAYKSTDFPAGRTYPLVCNWNVQATKNCSRARITLRVDGRSRLPDEEGCTKGYVRVSPFMKEAKICGRINYLQPYSWYVEEQKPEIVTITMKNIGLNDGFSEGFSFTLSGECLPIEIGIKKFDVNKENIGANSRWMYRLLSDSAISGVPTVVIPGVVAATGGSPVPTAQTSNVESAKPMPIDTGNSDAEMLMLIQKDKERNQTTSTTSTILQMTTTSAAATTTKLPQTTPTSSTTTTTTTTTTTKRPIPDFDLETPWHLLKPLQAPHQQSSESLSTSTITSKPSSLLFDNDPKPHPILNINFPGRYPSTTTSTTTSTTLPTSTSAKPMTKPSTKSPKITVFDLETPWDTLKNHLPSTESTVPSTEPSTTVTEATPTSLSPITSTSHSKPLTTQEVVILKYNHSNQSVATYQPPMHQFSTTSEYVPLSSTPAPLPVESDYDIPMIISKPETYSSEMDVAEEDDLNSVTIDNPDAANFPVDDDIDDAFSYITTLLDSPLQQKSLSQKPIRKQINPPIRVVFKGFNEFPTVLYRLVSYIASFLSPLCAVMMPKFLLLRFVTEKAMHQTPHVVLICLCVLIPFTLASDSLRNRFEKTLDPSVPTMPTLPIDRDILGSFYRRNRPASMRPVKSPRPVSWGQYDACGGNILVPLSNDRNILIEQTYKSTDFPSGRTHPLICSWKVEVSNTNCDRGLVTMTVDELSRLSDEEGCLNGFYRVSPFMKEAKICGRIGTVPPFQWHVDEHPENVTITLKHIGLNDGMSEGLSFTLTGECLPNEVNVTIDGSNGHWLVGNSTGYGVPVVVLSDEDDVSSEITDVNNSVESQEDDSEIPLTTTTPPLPVTLPFNMDYYRSRKSTDRQPSYNPTTSSPNVITRNPSNAKSESTTQKPVTKRPSTTKKPTTRNPSTKNTTKKPAPRSTTARPTTKRSSTTSRPATTTKRPTTTVPSRTVRPTRRSSTTKTPAKTTRRTTTTKKPTAKPTTKRSSTTTTTPRPVATRRPDVSQDNADDIPWLILNAPSITGGQSFSPDPYKPKPVNTYGNKIAPMAINENGEIPWLILKTPNHNKFMPQVQPVVEPSLVTKRPTVKTTKSPSKNAPKSPPKSSSKSPNKSPPKSSSKSPPKNPSKSPNKSPSKNAAKSPSKSSPSKARQPNTKPPTTTTASPPVCPQSPACPKCPVQPSESNLPAIRRPIMKHSVSWDQYDTCGGTINVPLSFDRLSSYESLHFPAGRNFPLACTWNVKVRNTNCSRGRITLRVDGRSRLADVKGCTKGYYTVFPFMMQAKICGRIGTAPPLHWYIDDQQPEDVTIVMENIGLDDGRAEGFSFSLQGECIANKPDAKTKLDVAIDNFWSHNRWMSRLLEDFRTGDGPRVAVPGVFGHSTSSALPDIEPDEPYESSLSNSGDYNDEFGTTVTSLQQPLITSTPPVTRNHSSSANVYSGATHFTVQSSQIVHPVRPSLNQVISSNPPPPPVIIRQPQTTVRPTTTTRAPVSTMVHSGVPWSNYYDSYDSEAESFYQTPSTTTTTVRPWTQIFPSTSVPPPVTRRPTTSLKPASTKGPVISINSQDIPWVILKSPNSTHQSPSEIYSISNTRLPSTTLRPHVIHTTTRIPSTSTRPVTKRPSPSTQINYTSAGTRTTTTTTTQAPKRPSTTEPSVAVQAGFFNTEWHTDSSSTFVPTVNGGQLRLDTCKGDIMVPLATNPNVHQEFLTVKSTWFPFNRVTPLICSWNVRVSDNCRRGVITMTIDERSRLADDEDCLRGYYRVAPFMNESKICGRIHTVPAFQWYVDNAHPEDVSIILKHVGLNDGYSEGLSFTLSGECLSDESDLTKSKATKSYNSWMQQLASQSLNLGVPTVVLPDIYQPSGVNPQSKTNPEDLLLAKEDLNTPQTTNAQKHSDPMLTLSSYYQNATSPDPAIFSNASNEDLEDLWLILQSPSSKQSLPNPSNEEESNNNVSLEVTKTPNIPVDDVFDDALSYITRLLNETKKIRKPLKKVY</sequence>
<gene>
    <name evidence="6" type="ORF">DGAL_LOCUS10418</name>
</gene>
<feature type="domain" description="CUB" evidence="5">
    <location>
        <begin position="1251"/>
        <end position="1383"/>
    </location>
</feature>
<dbReference type="InterPro" id="IPR000859">
    <property type="entry name" value="CUB_dom"/>
</dbReference>
<feature type="region of interest" description="Disordered" evidence="3">
    <location>
        <begin position="2078"/>
        <end position="2273"/>
    </location>
</feature>
<feature type="disulfide bond" evidence="2">
    <location>
        <begin position="496"/>
        <end position="513"/>
    </location>
</feature>
<evidence type="ECO:0000256" key="3">
    <source>
        <dbReference type="SAM" id="MobiDB-lite"/>
    </source>
</evidence>
<evidence type="ECO:0000259" key="5">
    <source>
        <dbReference type="PROSITE" id="PS01180"/>
    </source>
</evidence>
<proteinExistence type="predicted"/>
<feature type="region of interest" description="Disordered" evidence="3">
    <location>
        <begin position="3198"/>
        <end position="3220"/>
    </location>
</feature>
<name>A0A8J2RTT8_9CRUS</name>
<feature type="region of interest" description="Disordered" evidence="3">
    <location>
        <begin position="2727"/>
        <end position="2753"/>
    </location>
</feature>
<organism evidence="6 7">
    <name type="scientific">Daphnia galeata</name>
    <dbReference type="NCBI Taxonomy" id="27404"/>
    <lineage>
        <taxon>Eukaryota</taxon>
        <taxon>Metazoa</taxon>
        <taxon>Ecdysozoa</taxon>
        <taxon>Arthropoda</taxon>
        <taxon>Crustacea</taxon>
        <taxon>Branchiopoda</taxon>
        <taxon>Diplostraca</taxon>
        <taxon>Cladocera</taxon>
        <taxon>Anomopoda</taxon>
        <taxon>Daphniidae</taxon>
        <taxon>Daphnia</taxon>
    </lineage>
</organism>
<feature type="region of interest" description="Disordered" evidence="3">
    <location>
        <begin position="2872"/>
        <end position="2916"/>
    </location>
</feature>
<feature type="compositionally biased region" description="Low complexity" evidence="3">
    <location>
        <begin position="3202"/>
        <end position="3220"/>
    </location>
</feature>
<feature type="compositionally biased region" description="Polar residues" evidence="3">
    <location>
        <begin position="745"/>
        <end position="754"/>
    </location>
</feature>
<feature type="compositionally biased region" description="Low complexity" evidence="3">
    <location>
        <begin position="755"/>
        <end position="764"/>
    </location>
</feature>
<feature type="compositionally biased region" description="Basic residues" evidence="3">
    <location>
        <begin position="279"/>
        <end position="289"/>
    </location>
</feature>
<feature type="disulfide bond" evidence="2">
    <location>
        <begin position="1979"/>
        <end position="1996"/>
    </location>
</feature>
<evidence type="ECO:0000256" key="2">
    <source>
        <dbReference type="PROSITE-ProRule" id="PRU00059"/>
    </source>
</evidence>
<feature type="compositionally biased region" description="Polar residues" evidence="3">
    <location>
        <begin position="2126"/>
        <end position="2154"/>
    </location>
</feature>
<feature type="region of interest" description="Disordered" evidence="3">
    <location>
        <begin position="2340"/>
        <end position="2444"/>
    </location>
</feature>
<accession>A0A8J2RTT8</accession>
<feature type="compositionally biased region" description="Low complexity" evidence="3">
    <location>
        <begin position="2239"/>
        <end position="2263"/>
    </location>
</feature>
<comment type="caution">
    <text evidence="6">The sequence shown here is derived from an EMBL/GenBank/DDBJ whole genome shotgun (WGS) entry which is preliminary data.</text>
</comment>
<dbReference type="PANTHER" id="PTHR46345:SF8">
    <property type="entry name" value="FORMIN 3, ISOFORM B"/>
    <property type="match status" value="1"/>
</dbReference>
<feature type="region of interest" description="Disordered" evidence="3">
    <location>
        <begin position="2645"/>
        <end position="2664"/>
    </location>
</feature>
<evidence type="ECO:0000256" key="4">
    <source>
        <dbReference type="SAM" id="Phobius"/>
    </source>
</evidence>
<feature type="transmembrane region" description="Helical" evidence="4">
    <location>
        <begin position="1837"/>
        <end position="1854"/>
    </location>
</feature>
<keyword evidence="4" id="KW-0812">Transmembrane</keyword>
<feature type="transmembrane region" description="Helical" evidence="4">
    <location>
        <begin position="1804"/>
        <end position="1825"/>
    </location>
</feature>
<keyword evidence="1 2" id="KW-1015">Disulfide bond</keyword>
<feature type="region of interest" description="Disordered" evidence="3">
    <location>
        <begin position="224"/>
        <end position="303"/>
    </location>
</feature>
<dbReference type="PROSITE" id="PS01180">
    <property type="entry name" value="CUB"/>
    <property type="match status" value="4"/>
</dbReference>
<feature type="region of interest" description="Disordered" evidence="3">
    <location>
        <begin position="738"/>
        <end position="775"/>
    </location>
</feature>
<feature type="region of interest" description="Disordered" evidence="3">
    <location>
        <begin position="2796"/>
        <end position="2823"/>
    </location>
</feature>
<dbReference type="EMBL" id="CAKKLH010000257">
    <property type="protein sequence ID" value="CAH0107130.1"/>
    <property type="molecule type" value="Genomic_DNA"/>
</dbReference>
<evidence type="ECO:0000256" key="1">
    <source>
        <dbReference type="ARBA" id="ARBA00023157"/>
    </source>
</evidence>
<feature type="compositionally biased region" description="Low complexity" evidence="3">
    <location>
        <begin position="2737"/>
        <end position="2753"/>
    </location>
</feature>
<feature type="compositionally biased region" description="Low complexity" evidence="3">
    <location>
        <begin position="1579"/>
        <end position="1608"/>
    </location>
</feature>
<keyword evidence="7" id="KW-1185">Reference proteome</keyword>
<feature type="compositionally biased region" description="Low complexity" evidence="3">
    <location>
        <begin position="1491"/>
        <end position="1517"/>
    </location>
</feature>
<dbReference type="Proteomes" id="UP000789390">
    <property type="component" value="Unassembled WGS sequence"/>
</dbReference>
<feature type="disulfide bond" evidence="2">
    <location>
        <begin position="2533"/>
        <end position="2550"/>
    </location>
</feature>
<evidence type="ECO:0000313" key="6">
    <source>
        <dbReference type="EMBL" id="CAH0107130.1"/>
    </source>
</evidence>
<evidence type="ECO:0000313" key="7">
    <source>
        <dbReference type="Proteomes" id="UP000789390"/>
    </source>
</evidence>
<keyword evidence="4" id="KW-0472">Membrane</keyword>
<feature type="domain" description="CUB" evidence="5">
    <location>
        <begin position="426"/>
        <end position="560"/>
    </location>
</feature>
<protein>
    <recommendedName>
        <fullName evidence="5">CUB domain-containing protein</fullName>
    </recommendedName>
</protein>
<feature type="compositionally biased region" description="Low complexity" evidence="3">
    <location>
        <begin position="1542"/>
        <end position="1553"/>
    </location>
</feature>
<dbReference type="PANTHER" id="PTHR46345">
    <property type="entry name" value="INVERTED FORMIN-2"/>
    <property type="match status" value="1"/>
</dbReference>
<feature type="compositionally biased region" description="Polar residues" evidence="3">
    <location>
        <begin position="765"/>
        <end position="775"/>
    </location>
</feature>
<feature type="compositionally biased region" description="Low complexity" evidence="3">
    <location>
        <begin position="2155"/>
        <end position="2176"/>
    </location>
</feature>
<feature type="compositionally biased region" description="Polar residues" evidence="3">
    <location>
        <begin position="2081"/>
        <end position="2090"/>
    </location>
</feature>
<feature type="region of interest" description="Disordered" evidence="3">
    <location>
        <begin position="1625"/>
        <end position="1659"/>
    </location>
</feature>
<feature type="compositionally biased region" description="Low complexity" evidence="3">
    <location>
        <begin position="2356"/>
        <end position="2429"/>
    </location>
</feature>
<keyword evidence="4" id="KW-1133">Transmembrane helix</keyword>
<feature type="disulfide bond" evidence="2">
    <location>
        <begin position="1321"/>
        <end position="1338"/>
    </location>
</feature>
<feature type="domain" description="CUB" evidence="5">
    <location>
        <begin position="2470"/>
        <end position="2595"/>
    </location>
</feature>
<feature type="compositionally biased region" description="Low complexity" evidence="3">
    <location>
        <begin position="2183"/>
        <end position="2231"/>
    </location>
</feature>
<feature type="region of interest" description="Disordered" evidence="3">
    <location>
        <begin position="1536"/>
        <end position="1608"/>
    </location>
</feature>
<comment type="caution">
    <text evidence="2">Lacks conserved residue(s) required for the propagation of feature annotation.</text>
</comment>
<dbReference type="OrthoDB" id="6357975at2759"/>